<dbReference type="Pfam" id="PF07734">
    <property type="entry name" value="FBA_1"/>
    <property type="match status" value="1"/>
</dbReference>
<dbReference type="InterPro" id="IPR050796">
    <property type="entry name" value="SCF_F-box_component"/>
</dbReference>
<dbReference type="SUPFAM" id="SSF81383">
    <property type="entry name" value="F-box domain"/>
    <property type="match status" value="1"/>
</dbReference>
<gene>
    <name evidence="2" type="ORF">M0R45_034727</name>
</gene>
<dbReference type="Gene3D" id="1.20.1280.50">
    <property type="match status" value="1"/>
</dbReference>
<comment type="caution">
    <text evidence="2">The sequence shown here is derived from an EMBL/GenBank/DDBJ whole genome shotgun (WGS) entry which is preliminary data.</text>
</comment>
<evidence type="ECO:0000313" key="2">
    <source>
        <dbReference type="EMBL" id="KAK9910782.1"/>
    </source>
</evidence>
<dbReference type="InterPro" id="IPR036047">
    <property type="entry name" value="F-box-like_dom_sf"/>
</dbReference>
<name>A0AAW1VUR7_RUBAR</name>
<dbReference type="Pfam" id="PF00646">
    <property type="entry name" value="F-box"/>
    <property type="match status" value="1"/>
</dbReference>
<protein>
    <recommendedName>
        <fullName evidence="1">F-box domain-containing protein</fullName>
    </recommendedName>
</protein>
<dbReference type="PANTHER" id="PTHR31672">
    <property type="entry name" value="BNACNNG10540D PROTEIN"/>
    <property type="match status" value="1"/>
</dbReference>
<dbReference type="EMBL" id="JBEDUW010000007">
    <property type="protein sequence ID" value="KAK9910782.1"/>
    <property type="molecule type" value="Genomic_DNA"/>
</dbReference>
<sequence>MSDYFPEEVIQKILLRLPIKSIIKSTAVCKSWMSLIKSSTFIQSHLRSTIDSDAHLLLLSASSYNREDDTSHQHHWLHWDSPEFGEYSELSNPVIFLKNKRVSDLGVVGTCNGLVCLEADDFYSDSSPTLIWNPCIRKIVMLPSPPACFTSTEYDKYTTHGFGYDSHSNDYKVLRVVTLVDDHSDLSRFATVVQVYSLARGSWKSLNASDVPKDLQGDSSPAFVNGILHMLEARLSVYYYDHSEEHRKCGGDQFISSFNLATELFGEVMIPEALQKDRCSISRYGDSLALIKHYDYDCRDLLNRGCDIWVMKEYGVAESWTYLFNIAVVQASIYGFKRCGEVVLMENDDRGQSRMLSLDPNSKQVKVFGIKDYIYGFMDSFVESLVMLDHANVISYQVARKR</sequence>
<dbReference type="PROSITE" id="PS50181">
    <property type="entry name" value="FBOX"/>
    <property type="match status" value="1"/>
</dbReference>
<dbReference type="AlphaFoldDB" id="A0AAW1VUR7"/>
<reference evidence="2 3" key="1">
    <citation type="journal article" date="2023" name="G3 (Bethesda)">
        <title>A chromosome-length genome assembly and annotation of blackberry (Rubus argutus, cv. 'Hillquist').</title>
        <authorList>
            <person name="Bruna T."/>
            <person name="Aryal R."/>
            <person name="Dudchenko O."/>
            <person name="Sargent D.J."/>
            <person name="Mead D."/>
            <person name="Buti M."/>
            <person name="Cavallini A."/>
            <person name="Hytonen T."/>
            <person name="Andres J."/>
            <person name="Pham M."/>
            <person name="Weisz D."/>
            <person name="Mascagni F."/>
            <person name="Usai G."/>
            <person name="Natali L."/>
            <person name="Bassil N."/>
            <person name="Fernandez G.E."/>
            <person name="Lomsadze A."/>
            <person name="Armour M."/>
            <person name="Olukolu B."/>
            <person name="Poorten T."/>
            <person name="Britton C."/>
            <person name="Davik J."/>
            <person name="Ashrafi H."/>
            <person name="Aiden E.L."/>
            <person name="Borodovsky M."/>
            <person name="Worthington M."/>
        </authorList>
    </citation>
    <scope>NUCLEOTIDE SEQUENCE [LARGE SCALE GENOMIC DNA]</scope>
    <source>
        <strain evidence="2">PI 553951</strain>
    </source>
</reference>
<proteinExistence type="predicted"/>
<feature type="domain" description="F-box" evidence="1">
    <location>
        <begin position="1"/>
        <end position="45"/>
    </location>
</feature>
<dbReference type="Proteomes" id="UP001457282">
    <property type="component" value="Unassembled WGS sequence"/>
</dbReference>
<keyword evidence="3" id="KW-1185">Reference proteome</keyword>
<evidence type="ECO:0000313" key="3">
    <source>
        <dbReference type="Proteomes" id="UP001457282"/>
    </source>
</evidence>
<accession>A0AAW1VUR7</accession>
<dbReference type="NCBIfam" id="TIGR01640">
    <property type="entry name" value="F_box_assoc_1"/>
    <property type="match status" value="1"/>
</dbReference>
<dbReference type="InterPro" id="IPR017451">
    <property type="entry name" value="F-box-assoc_interact_dom"/>
</dbReference>
<dbReference type="SMART" id="SM00256">
    <property type="entry name" value="FBOX"/>
    <property type="match status" value="1"/>
</dbReference>
<dbReference type="InterPro" id="IPR006527">
    <property type="entry name" value="F-box-assoc_dom_typ1"/>
</dbReference>
<dbReference type="PANTHER" id="PTHR31672:SF10">
    <property type="entry name" value="F-BOX DOMAIN-CONTAINING PROTEIN"/>
    <property type="match status" value="1"/>
</dbReference>
<evidence type="ECO:0000259" key="1">
    <source>
        <dbReference type="PROSITE" id="PS50181"/>
    </source>
</evidence>
<organism evidence="2 3">
    <name type="scientific">Rubus argutus</name>
    <name type="common">Southern blackberry</name>
    <dbReference type="NCBI Taxonomy" id="59490"/>
    <lineage>
        <taxon>Eukaryota</taxon>
        <taxon>Viridiplantae</taxon>
        <taxon>Streptophyta</taxon>
        <taxon>Embryophyta</taxon>
        <taxon>Tracheophyta</taxon>
        <taxon>Spermatophyta</taxon>
        <taxon>Magnoliopsida</taxon>
        <taxon>eudicotyledons</taxon>
        <taxon>Gunneridae</taxon>
        <taxon>Pentapetalae</taxon>
        <taxon>rosids</taxon>
        <taxon>fabids</taxon>
        <taxon>Rosales</taxon>
        <taxon>Rosaceae</taxon>
        <taxon>Rosoideae</taxon>
        <taxon>Rosoideae incertae sedis</taxon>
        <taxon>Rubus</taxon>
    </lineage>
</organism>
<dbReference type="InterPro" id="IPR001810">
    <property type="entry name" value="F-box_dom"/>
</dbReference>